<protein>
    <submittedName>
        <fullName evidence="1">Uncharacterized protein</fullName>
    </submittedName>
</protein>
<name>X1VE07_9ZZZZ</name>
<reference evidence="1" key="1">
    <citation type="journal article" date="2014" name="Front. Microbiol.">
        <title>High frequency of phylogenetically diverse reductive dehalogenase-homologous genes in deep subseafloor sedimentary metagenomes.</title>
        <authorList>
            <person name="Kawai M."/>
            <person name="Futagami T."/>
            <person name="Toyoda A."/>
            <person name="Takaki Y."/>
            <person name="Nishi S."/>
            <person name="Hori S."/>
            <person name="Arai W."/>
            <person name="Tsubouchi T."/>
            <person name="Morono Y."/>
            <person name="Uchiyama I."/>
            <person name="Ito T."/>
            <person name="Fujiyama A."/>
            <person name="Inagaki F."/>
            <person name="Takami H."/>
        </authorList>
    </citation>
    <scope>NUCLEOTIDE SEQUENCE</scope>
    <source>
        <strain evidence="1">Expedition CK06-06</strain>
    </source>
</reference>
<accession>X1VE07</accession>
<dbReference type="EMBL" id="BARW01027503">
    <property type="protein sequence ID" value="GAJ15867.1"/>
    <property type="molecule type" value="Genomic_DNA"/>
</dbReference>
<comment type="caution">
    <text evidence="1">The sequence shown here is derived from an EMBL/GenBank/DDBJ whole genome shotgun (WGS) entry which is preliminary data.</text>
</comment>
<sequence>MDNQWQSAELHEHPATHQEAVYGHVCLSAGGVYYMKIGGSHISCPQGWAAKIHQREVQGNPPIRPSTSTS</sequence>
<evidence type="ECO:0000313" key="1">
    <source>
        <dbReference type="EMBL" id="GAJ15867.1"/>
    </source>
</evidence>
<dbReference type="AlphaFoldDB" id="X1VE07"/>
<organism evidence="1">
    <name type="scientific">marine sediment metagenome</name>
    <dbReference type="NCBI Taxonomy" id="412755"/>
    <lineage>
        <taxon>unclassified sequences</taxon>
        <taxon>metagenomes</taxon>
        <taxon>ecological metagenomes</taxon>
    </lineage>
</organism>
<proteinExistence type="predicted"/>
<gene>
    <name evidence="1" type="ORF">S12H4_44609</name>
</gene>